<evidence type="ECO:0008006" key="6">
    <source>
        <dbReference type="Google" id="ProtNLM"/>
    </source>
</evidence>
<dbReference type="STRING" id="1670800.BSQ44_14655"/>
<dbReference type="InterPro" id="IPR002821">
    <property type="entry name" value="Hydantoinase_A"/>
</dbReference>
<sequence length="694" mass="73149">MESPRKTEETRPSRLRIGVDVGGTFTDLVAVMQDGRSEVFKVPSSPADPSAGVIEAVKAAAIGLGLGVPELLARCDAFVHGSTIATNTVLERKGARVGMLTTAGFRDSIAIRRGLRTNPWDHRTPFAEPLVPRHLRLGVRGRLDVEGQEIEALEEADIEAALATFDGYGVEAIAVCFMNAYVDPRHEQAAERAIRSLGCELPVSLSSALAPIMGEYERGSTTVIDAHIRARVVSYLKALEERLRALGLSQDILIVQSNGGAVSVDRVARAPVGICLSGPAAGVGAMRYFGKMCGTDDLITMEIGGTSCDVTMMSGGRAQLVDLYEIGGFHVAQPAVEIHTVGAGGGTIARVDDAGLLICGPQGAGADPGPAAYGRGGKDPTTTDALVILGRMRPGPIGDGAIEIDEERARAAVAEKVARPLGVSEEEAAAGMIRLLEQNLLHAVEEISVKRGVDPARYTLVAAGGAGPMHGAAVGRMLGCTRVYVPRHAGVFCALGMLDSDLRLDFMQVTDVELGDTGVAGLDAALAEMGKDAADEIAGEGYEADAVTYEAELDLTYKGQLRALRVPFSRGVDAASDIRSRFEAEHQRTYGHIKPITPIRIVGLRLIATIPAIRLAAPRPPAADGPARAAGSRRVYVDRTAGWLDVPVYDGAQLRPGHRMDGPLVIQEATTTLFAGRDDVVSVDPSGNYLIEIG</sequence>
<evidence type="ECO:0000259" key="2">
    <source>
        <dbReference type="Pfam" id="PF05378"/>
    </source>
</evidence>
<gene>
    <name evidence="4" type="ORF">BSQ44_14655</name>
</gene>
<dbReference type="PANTHER" id="PTHR11365">
    <property type="entry name" value="5-OXOPROLINASE RELATED"/>
    <property type="match status" value="1"/>
</dbReference>
<feature type="domain" description="Hydantoinase/oxoprolinase N-terminal" evidence="2">
    <location>
        <begin position="16"/>
        <end position="197"/>
    </location>
</feature>
<evidence type="ECO:0000259" key="1">
    <source>
        <dbReference type="Pfam" id="PF01968"/>
    </source>
</evidence>
<organism evidence="4 5">
    <name type="scientific">Aquibium oceanicum</name>
    <dbReference type="NCBI Taxonomy" id="1670800"/>
    <lineage>
        <taxon>Bacteria</taxon>
        <taxon>Pseudomonadati</taxon>
        <taxon>Pseudomonadota</taxon>
        <taxon>Alphaproteobacteria</taxon>
        <taxon>Hyphomicrobiales</taxon>
        <taxon>Phyllobacteriaceae</taxon>
        <taxon>Aquibium</taxon>
    </lineage>
</organism>
<keyword evidence="5" id="KW-1185">Reference proteome</keyword>
<dbReference type="PANTHER" id="PTHR11365:SF23">
    <property type="entry name" value="HYPOTHETICAL 5-OXOPROLINASE (EUROFUNG)-RELATED"/>
    <property type="match status" value="1"/>
</dbReference>
<evidence type="ECO:0000259" key="3">
    <source>
        <dbReference type="Pfam" id="PF19278"/>
    </source>
</evidence>
<dbReference type="InterPro" id="IPR049517">
    <property type="entry name" value="ACX-like_C"/>
</dbReference>
<dbReference type="Pfam" id="PF01968">
    <property type="entry name" value="Hydantoinase_A"/>
    <property type="match status" value="1"/>
</dbReference>
<dbReference type="KEGG" id="meso:BSQ44_14655"/>
<proteinExistence type="predicted"/>
<feature type="domain" description="Hydantoinase A/oxoprolinase" evidence="1">
    <location>
        <begin position="218"/>
        <end position="504"/>
    </location>
</feature>
<name>A0A1L3SYZ2_9HYPH</name>
<accession>A0A1L3SYZ2</accession>
<dbReference type="GO" id="GO:0005829">
    <property type="term" value="C:cytosol"/>
    <property type="evidence" value="ECO:0007669"/>
    <property type="project" value="TreeGrafter"/>
</dbReference>
<reference evidence="5" key="1">
    <citation type="submission" date="2016-11" db="EMBL/GenBank/DDBJ databases">
        <title>Mesorhizobium oceanicum sp. nov., isolated from deep seawater in South China Sea.</title>
        <authorList>
            <person name="Fu G.-Y."/>
        </authorList>
    </citation>
    <scope>NUCLEOTIDE SEQUENCE [LARGE SCALE GENOMIC DNA]</scope>
    <source>
        <strain evidence="5">B7</strain>
    </source>
</reference>
<dbReference type="GO" id="GO:0017168">
    <property type="term" value="F:5-oxoprolinase (ATP-hydrolyzing) activity"/>
    <property type="evidence" value="ECO:0007669"/>
    <property type="project" value="TreeGrafter"/>
</dbReference>
<evidence type="ECO:0000313" key="4">
    <source>
        <dbReference type="EMBL" id="APH74618.1"/>
    </source>
</evidence>
<dbReference type="GO" id="GO:0006749">
    <property type="term" value="P:glutathione metabolic process"/>
    <property type="evidence" value="ECO:0007669"/>
    <property type="project" value="TreeGrafter"/>
</dbReference>
<protein>
    <recommendedName>
        <fullName evidence="6">5-oxoprolinase</fullName>
    </recommendedName>
</protein>
<evidence type="ECO:0000313" key="5">
    <source>
        <dbReference type="Proteomes" id="UP000182840"/>
    </source>
</evidence>
<dbReference type="Pfam" id="PF19278">
    <property type="entry name" value="Hydant_A_C"/>
    <property type="match status" value="1"/>
</dbReference>
<dbReference type="InterPro" id="IPR045079">
    <property type="entry name" value="Oxoprolinase-like"/>
</dbReference>
<dbReference type="EMBL" id="CP018171">
    <property type="protein sequence ID" value="APH74618.1"/>
    <property type="molecule type" value="Genomic_DNA"/>
</dbReference>
<dbReference type="Proteomes" id="UP000182840">
    <property type="component" value="Chromosome"/>
</dbReference>
<dbReference type="RefSeq" id="WP_072608076.1">
    <property type="nucleotide sequence ID" value="NZ_CP018171.1"/>
</dbReference>
<dbReference type="AlphaFoldDB" id="A0A1L3SYZ2"/>
<dbReference type="InterPro" id="IPR008040">
    <property type="entry name" value="Hydant_A_N"/>
</dbReference>
<dbReference type="Pfam" id="PF05378">
    <property type="entry name" value="Hydant_A_N"/>
    <property type="match status" value="1"/>
</dbReference>
<feature type="domain" description="Acetophenone carboxylase-like C-terminal" evidence="3">
    <location>
        <begin position="521"/>
        <end position="684"/>
    </location>
</feature>